<dbReference type="SUPFAM" id="SSF55785">
    <property type="entry name" value="PYP-like sensor domain (PAS domain)"/>
    <property type="match status" value="2"/>
</dbReference>
<dbReference type="SMART" id="SM00387">
    <property type="entry name" value="HATPase_c"/>
    <property type="match status" value="1"/>
</dbReference>
<dbReference type="Gene3D" id="3.30.450.20">
    <property type="entry name" value="PAS domain"/>
    <property type="match status" value="2"/>
</dbReference>
<dbReference type="GO" id="GO:0005524">
    <property type="term" value="F:ATP binding"/>
    <property type="evidence" value="ECO:0007669"/>
    <property type="project" value="UniProtKB-KW"/>
</dbReference>
<comment type="catalytic activity">
    <reaction evidence="1">
        <text>ATP + protein L-histidine = ADP + protein N-phospho-L-histidine.</text>
        <dbReference type="EC" id="2.7.13.3"/>
    </reaction>
</comment>
<dbReference type="InterPro" id="IPR013767">
    <property type="entry name" value="PAS_fold"/>
</dbReference>
<evidence type="ECO:0000259" key="10">
    <source>
        <dbReference type="PROSITE" id="PS50110"/>
    </source>
</evidence>
<dbReference type="InterPro" id="IPR036097">
    <property type="entry name" value="HisK_dim/P_sf"/>
</dbReference>
<keyword evidence="8" id="KW-0175">Coiled coil</keyword>
<dbReference type="PROSITE" id="PS50109">
    <property type="entry name" value="HIS_KIN"/>
    <property type="match status" value="1"/>
</dbReference>
<dbReference type="PROSITE" id="PS50110">
    <property type="entry name" value="RESPONSE_REGULATORY"/>
    <property type="match status" value="1"/>
</dbReference>
<evidence type="ECO:0000259" key="9">
    <source>
        <dbReference type="PROSITE" id="PS50109"/>
    </source>
</evidence>
<evidence type="ECO:0000256" key="6">
    <source>
        <dbReference type="ARBA" id="ARBA00023012"/>
    </source>
</evidence>
<dbReference type="InterPro" id="IPR003594">
    <property type="entry name" value="HATPase_dom"/>
</dbReference>
<name>A0ABY5ASB2_9CYAN</name>
<dbReference type="Pfam" id="PF00989">
    <property type="entry name" value="PAS"/>
    <property type="match status" value="1"/>
</dbReference>
<dbReference type="SMART" id="SM00065">
    <property type="entry name" value="GAF"/>
    <property type="match status" value="2"/>
</dbReference>
<dbReference type="EMBL" id="CP098611">
    <property type="protein sequence ID" value="USR91750.1"/>
    <property type="molecule type" value="Genomic_DNA"/>
</dbReference>
<feature type="modified residue" description="4-aspartylphosphate" evidence="7">
    <location>
        <position position="950"/>
    </location>
</feature>
<dbReference type="InterPro" id="IPR003661">
    <property type="entry name" value="HisK_dim/P_dom"/>
</dbReference>
<gene>
    <name evidence="12" type="ORF">NEA10_03200</name>
</gene>
<keyword evidence="6" id="KW-0902">Two-component regulatory system</keyword>
<proteinExistence type="predicted"/>
<dbReference type="Pfam" id="PF01590">
    <property type="entry name" value="GAF"/>
    <property type="match status" value="2"/>
</dbReference>
<evidence type="ECO:0000256" key="7">
    <source>
        <dbReference type="PROSITE-ProRule" id="PRU00169"/>
    </source>
</evidence>
<dbReference type="Gene3D" id="3.30.565.10">
    <property type="entry name" value="Histidine kinase-like ATPase, C-terminal domain"/>
    <property type="match status" value="1"/>
</dbReference>
<dbReference type="SMART" id="SM00091">
    <property type="entry name" value="PAS"/>
    <property type="match status" value="2"/>
</dbReference>
<dbReference type="PANTHER" id="PTHR43047:SF72">
    <property type="entry name" value="OSMOSENSING HISTIDINE PROTEIN KINASE SLN1"/>
    <property type="match status" value="1"/>
</dbReference>
<dbReference type="PANTHER" id="PTHR43047">
    <property type="entry name" value="TWO-COMPONENT HISTIDINE PROTEIN KINASE"/>
    <property type="match status" value="1"/>
</dbReference>
<keyword evidence="4" id="KW-0808">Transferase</keyword>
<dbReference type="InterPro" id="IPR000014">
    <property type="entry name" value="PAS"/>
</dbReference>
<sequence length="1114" mass="126601">MSLPSPHDIIRQQQAQLEALQLELEVEQQRSELLTQQLASSERQLRGILGAIMDIVLEIQVNNGAIQEIDIAPTHLSALYDVQDNRSDWVYHMVAQFFNPEIGDLWLEQIKQVLAEKQRRDFDYVLSLSGQDIWFSAQISPLSETRVIWVARDISDRKYYSDALQLIVEGTTSETGQAFFEACVRYLAEALQVRYAIVSEFSNAQKNRLRSLAYWTGETWHEGVDYAIRDTPCAEVLQGKICYYPNDVAALFPRDRDLQEINAVSYVGIPLYSSTQEVVGHLAVIDTKPIPIDKNYEKILKIFAARAGAELERVQAEKALKASERQYRTLVETANCIILRWNLQGQIKFINQFGASFFGFTVSELVGQPVLGTIVPKQDSSGQNLQEMVKKICQHPNQFLGNENENISRTGERFYISWVNQLTQVGDQDELLSIGTDVSDRKRAEDSLSRKLEQEKLLNQITYQIRQSLEVQDIFNVAVQEIASAFQTSRCHLQIYQEDPTPNFPQCCEYRDNGNSVCSDEQLWSLDNPYIQRVLEQDQPWACDRLDEDEFLKTLFTSEPDLKSILSIRTSYQGKTNGILSLHQCDRYRHWTEDDVNLLESVASRLGIAIAQANLLAQAKQRQTELEVARRAAEDANQSKSQFLANMSHELRTPLNAILGFSQLMTRQGSLNDEQRHHLGVIQNSGEHLLQLINEILDMSKIEAGHIQLNPNRFDLHHLLDSIKGMFELRASQKLLQLTLEQHPQVSRFIEADEGKLRQVLMNLLSNAIKFTHQGRITLRVSQEKPITPEAPKESYQLQIEVEDTGTGIAPEDLESIFEAFVQTNLTQHDHTGTGLGLAISQKFVQMMGGQLQLESEVGRGSCFYFSVPITDISLSNAEVDDTPVPERHVVSLAPGQPDYRILVVDDRWESRQFLVELLQSVGFQVREAENGLEAIQQWQEWQPHLIWMDMRMPQMSGYEATEHIKAHLQGQATVIIALTASALENEKSVILSAGCDDFVRKPFREVTIFEKISHYLGVEYDYEDSLIQGIEAKGSSLLSQGEMIDCLSQLAPSWRESLKEAVELADEELILELLQALPAEQTPLCQTIHQLVDEFQYGTLLDRLAFPSDDENV</sequence>
<dbReference type="Pfam" id="PF02518">
    <property type="entry name" value="HATPase_c"/>
    <property type="match status" value="1"/>
</dbReference>
<dbReference type="SUPFAM" id="SSF55874">
    <property type="entry name" value="ATPase domain of HSP90 chaperone/DNA topoisomerase II/histidine kinase"/>
    <property type="match status" value="1"/>
</dbReference>
<dbReference type="Pfam" id="PF00072">
    <property type="entry name" value="Response_reg"/>
    <property type="match status" value="1"/>
</dbReference>
<dbReference type="NCBIfam" id="TIGR00229">
    <property type="entry name" value="sensory_box"/>
    <property type="match status" value="1"/>
</dbReference>
<dbReference type="InterPro" id="IPR005467">
    <property type="entry name" value="His_kinase_dom"/>
</dbReference>
<dbReference type="SUPFAM" id="SSF55781">
    <property type="entry name" value="GAF domain-like"/>
    <property type="match status" value="2"/>
</dbReference>
<dbReference type="InterPro" id="IPR029016">
    <property type="entry name" value="GAF-like_dom_sf"/>
</dbReference>
<evidence type="ECO:0000256" key="5">
    <source>
        <dbReference type="ARBA" id="ARBA00022777"/>
    </source>
</evidence>
<dbReference type="Proteomes" id="UP001056708">
    <property type="component" value="Chromosome"/>
</dbReference>
<feature type="coiled-coil region" evidence="8">
    <location>
        <begin position="10"/>
        <end position="44"/>
    </location>
</feature>
<evidence type="ECO:0000259" key="11">
    <source>
        <dbReference type="PROSITE" id="PS50112"/>
    </source>
</evidence>
<evidence type="ECO:0000256" key="8">
    <source>
        <dbReference type="SAM" id="Coils"/>
    </source>
</evidence>
<dbReference type="CDD" id="cd00082">
    <property type="entry name" value="HisKA"/>
    <property type="match status" value="1"/>
</dbReference>
<dbReference type="InterPro" id="IPR035965">
    <property type="entry name" value="PAS-like_dom_sf"/>
</dbReference>
<dbReference type="SUPFAM" id="SSF52172">
    <property type="entry name" value="CheY-like"/>
    <property type="match status" value="1"/>
</dbReference>
<dbReference type="InterPro" id="IPR001789">
    <property type="entry name" value="Sig_transdc_resp-reg_receiver"/>
</dbReference>
<protein>
    <recommendedName>
        <fullName evidence="2">histidine kinase</fullName>
        <ecNumber evidence="2">2.7.13.3</ecNumber>
    </recommendedName>
</protein>
<dbReference type="CDD" id="cd17546">
    <property type="entry name" value="REC_hyHK_CKI1_RcsC-like"/>
    <property type="match status" value="1"/>
</dbReference>
<evidence type="ECO:0000256" key="4">
    <source>
        <dbReference type="ARBA" id="ARBA00022679"/>
    </source>
</evidence>
<keyword evidence="12" id="KW-0067">ATP-binding</keyword>
<dbReference type="InterPro" id="IPR011006">
    <property type="entry name" value="CheY-like_superfamily"/>
</dbReference>
<dbReference type="Gene3D" id="3.30.450.40">
    <property type="match status" value="2"/>
</dbReference>
<dbReference type="InterPro" id="IPR003018">
    <property type="entry name" value="GAF"/>
</dbReference>
<evidence type="ECO:0000256" key="2">
    <source>
        <dbReference type="ARBA" id="ARBA00012438"/>
    </source>
</evidence>
<accession>A0ABY5ASB2</accession>
<feature type="domain" description="Response regulatory" evidence="10">
    <location>
        <begin position="901"/>
        <end position="1017"/>
    </location>
</feature>
<dbReference type="RefSeq" id="WP_252663780.1">
    <property type="nucleotide sequence ID" value="NZ_CP098611.1"/>
</dbReference>
<reference evidence="12" key="1">
    <citation type="submission" date="2022-06" db="EMBL/GenBank/DDBJ databases">
        <title>Genome sequence of Phormidium yuhuli AB48 isolated from an industrial photobioreactor environment.</title>
        <authorList>
            <person name="Qiu Y."/>
            <person name="Noonan A.J.C."/>
            <person name="Dofher K."/>
            <person name="Koch M."/>
            <person name="Kieft B."/>
            <person name="Lin X."/>
            <person name="Ziels R.M."/>
            <person name="Hallam S.J."/>
        </authorList>
    </citation>
    <scope>NUCLEOTIDE SEQUENCE</scope>
    <source>
        <strain evidence="12">AB48</strain>
    </source>
</reference>
<dbReference type="InterPro" id="IPR036890">
    <property type="entry name" value="HATPase_C_sf"/>
</dbReference>
<dbReference type="EC" id="2.7.13.3" evidence="2"/>
<feature type="domain" description="Histidine kinase" evidence="9">
    <location>
        <begin position="646"/>
        <end position="872"/>
    </location>
</feature>
<evidence type="ECO:0000313" key="12">
    <source>
        <dbReference type="EMBL" id="USR91750.1"/>
    </source>
</evidence>
<dbReference type="SMART" id="SM00448">
    <property type="entry name" value="REC"/>
    <property type="match status" value="1"/>
</dbReference>
<dbReference type="InterPro" id="IPR004358">
    <property type="entry name" value="Sig_transdc_His_kin-like_C"/>
</dbReference>
<dbReference type="SMART" id="SM00388">
    <property type="entry name" value="HisKA"/>
    <property type="match status" value="1"/>
</dbReference>
<dbReference type="PRINTS" id="PR00344">
    <property type="entry name" value="BCTRLSENSOR"/>
</dbReference>
<evidence type="ECO:0000256" key="1">
    <source>
        <dbReference type="ARBA" id="ARBA00000085"/>
    </source>
</evidence>
<keyword evidence="3 7" id="KW-0597">Phosphoprotein</keyword>
<feature type="domain" description="PAS" evidence="11">
    <location>
        <begin position="323"/>
        <end position="379"/>
    </location>
</feature>
<keyword evidence="13" id="KW-1185">Reference proteome</keyword>
<dbReference type="Gene3D" id="1.10.287.130">
    <property type="match status" value="1"/>
</dbReference>
<feature type="coiled-coil region" evidence="8">
    <location>
        <begin position="306"/>
        <end position="333"/>
    </location>
</feature>
<organism evidence="12 13">
    <name type="scientific">Phormidium yuhuli AB48</name>
    <dbReference type="NCBI Taxonomy" id="2940671"/>
    <lineage>
        <taxon>Bacteria</taxon>
        <taxon>Bacillati</taxon>
        <taxon>Cyanobacteriota</taxon>
        <taxon>Cyanophyceae</taxon>
        <taxon>Oscillatoriophycideae</taxon>
        <taxon>Oscillatoriales</taxon>
        <taxon>Oscillatoriaceae</taxon>
        <taxon>Phormidium</taxon>
        <taxon>Phormidium yuhuli</taxon>
    </lineage>
</organism>
<dbReference type="SUPFAM" id="SSF47384">
    <property type="entry name" value="Homodimeric domain of signal transducing histidine kinase"/>
    <property type="match status" value="1"/>
</dbReference>
<dbReference type="CDD" id="cd00130">
    <property type="entry name" value="PAS"/>
    <property type="match status" value="1"/>
</dbReference>
<keyword evidence="5" id="KW-0418">Kinase</keyword>
<evidence type="ECO:0000313" key="13">
    <source>
        <dbReference type="Proteomes" id="UP001056708"/>
    </source>
</evidence>
<dbReference type="PROSITE" id="PS50112">
    <property type="entry name" value="PAS"/>
    <property type="match status" value="1"/>
</dbReference>
<evidence type="ECO:0000256" key="3">
    <source>
        <dbReference type="ARBA" id="ARBA00022553"/>
    </source>
</evidence>
<dbReference type="CDD" id="cd16922">
    <property type="entry name" value="HATPase_EvgS-ArcB-TorS-like"/>
    <property type="match status" value="1"/>
</dbReference>
<keyword evidence="12" id="KW-0547">Nucleotide-binding</keyword>
<dbReference type="Gene3D" id="3.40.50.2300">
    <property type="match status" value="1"/>
</dbReference>
<dbReference type="Pfam" id="PF00512">
    <property type="entry name" value="HisKA"/>
    <property type="match status" value="1"/>
</dbReference>